<dbReference type="GO" id="GO:0046872">
    <property type="term" value="F:metal ion binding"/>
    <property type="evidence" value="ECO:0007669"/>
    <property type="project" value="UniProtKB-KW"/>
</dbReference>
<dbReference type="SUPFAM" id="SSF51905">
    <property type="entry name" value="FAD/NAD(P)-binding domain"/>
    <property type="match status" value="1"/>
</dbReference>
<dbReference type="GO" id="GO:0051536">
    <property type="term" value="F:iron-sulfur cluster binding"/>
    <property type="evidence" value="ECO:0007669"/>
    <property type="project" value="UniProtKB-KW"/>
</dbReference>
<evidence type="ECO:0000256" key="2">
    <source>
        <dbReference type="ARBA" id="ARBA00001966"/>
    </source>
</evidence>
<evidence type="ECO:0000256" key="8">
    <source>
        <dbReference type="ARBA" id="ARBA00023004"/>
    </source>
</evidence>
<comment type="caution">
    <text evidence="12">The sequence shown here is derived from an EMBL/GenBank/DDBJ whole genome shotgun (WGS) entry which is preliminary data.</text>
</comment>
<dbReference type="Gene3D" id="3.20.20.70">
    <property type="entry name" value="Aldolase class I"/>
    <property type="match status" value="1"/>
</dbReference>
<evidence type="ECO:0000256" key="3">
    <source>
        <dbReference type="ARBA" id="ARBA00011048"/>
    </source>
</evidence>
<keyword evidence="6" id="KW-0479">Metal-binding</keyword>
<reference evidence="12 13" key="1">
    <citation type="submission" date="2011-04" db="EMBL/GenBank/DDBJ databases">
        <title>The Genome Sequence of Clostridium citroniae WAL-19142.</title>
        <authorList>
            <consortium name="The Broad Institute Genome Sequencing Platform"/>
            <person name="Earl A."/>
            <person name="Ward D."/>
            <person name="Feldgarden M."/>
            <person name="Gevers D."/>
            <person name="Warren Y.A."/>
            <person name="Tyrrell K.L."/>
            <person name="Citron D.M."/>
            <person name="Goldstein E.J."/>
            <person name="Daigneault M."/>
            <person name="Allen-Vercoe E."/>
            <person name="Young S.K."/>
            <person name="Zeng Q."/>
            <person name="Gargeya S."/>
            <person name="Fitzgerald M."/>
            <person name="Haas B."/>
            <person name="Abouelleil A."/>
            <person name="Alvarado L."/>
            <person name="Arachchi H.M."/>
            <person name="Berlin A."/>
            <person name="Brown A."/>
            <person name="Chapman S.B."/>
            <person name="Chen Z."/>
            <person name="Dunbar C."/>
            <person name="Freedman E."/>
            <person name="Gearin G."/>
            <person name="Gellesch M."/>
            <person name="Goldberg J."/>
            <person name="Griggs A."/>
            <person name="Gujja S."/>
            <person name="Heilman E.R."/>
            <person name="Heiman D."/>
            <person name="Howarth C."/>
            <person name="Larson L."/>
            <person name="Lui A."/>
            <person name="MacDonald P.J."/>
            <person name="Mehta T."/>
            <person name="Montmayeur A."/>
            <person name="Murphy C."/>
            <person name="Neiman D."/>
            <person name="Pearson M."/>
            <person name="Priest M."/>
            <person name="Roberts A."/>
            <person name="Saif S."/>
            <person name="Shea T."/>
            <person name="Shenoy N."/>
            <person name="Sisk P."/>
            <person name="Stolte C."/>
            <person name="Sykes S."/>
            <person name="White J."/>
            <person name="Yandava C."/>
            <person name="Wortman J."/>
            <person name="Nusbaum C."/>
            <person name="Birren B."/>
        </authorList>
    </citation>
    <scope>NUCLEOTIDE SEQUENCE [LARGE SCALE GENOMIC DNA]</scope>
    <source>
        <strain evidence="12 13">WAL-19142</strain>
    </source>
</reference>
<evidence type="ECO:0000256" key="7">
    <source>
        <dbReference type="ARBA" id="ARBA00023002"/>
    </source>
</evidence>
<dbReference type="Pfam" id="PF00724">
    <property type="entry name" value="Oxidored_FMN"/>
    <property type="match status" value="1"/>
</dbReference>
<keyword evidence="8" id="KW-0408">Iron</keyword>
<dbReference type="Pfam" id="PF07992">
    <property type="entry name" value="Pyr_redox_2"/>
    <property type="match status" value="1"/>
</dbReference>
<feature type="domain" description="FAD/NAD(P)-binding" evidence="11">
    <location>
        <begin position="404"/>
        <end position="630"/>
    </location>
</feature>
<dbReference type="Gene3D" id="3.40.50.720">
    <property type="entry name" value="NAD(P)-binding Rossmann-like Domain"/>
    <property type="match status" value="1"/>
</dbReference>
<dbReference type="EMBL" id="ADLK01000027">
    <property type="protein sequence ID" value="KMW17360.1"/>
    <property type="molecule type" value="Genomic_DNA"/>
</dbReference>
<dbReference type="GeneID" id="93166204"/>
<comment type="similarity">
    <text evidence="3">In the N-terminal section; belongs to the NADH:flavin oxidoreductase/NADH oxidase family.</text>
</comment>
<dbReference type="RefSeq" id="WP_048930374.1">
    <property type="nucleotide sequence ID" value="NZ_KQ235880.1"/>
</dbReference>
<dbReference type="GO" id="GO:0010181">
    <property type="term" value="F:FMN binding"/>
    <property type="evidence" value="ECO:0007669"/>
    <property type="project" value="InterPro"/>
</dbReference>
<gene>
    <name evidence="12" type="ORF">HMPREF9470_03549</name>
</gene>
<dbReference type="AlphaFoldDB" id="A0A0J9ENP3"/>
<dbReference type="InterPro" id="IPR013785">
    <property type="entry name" value="Aldolase_TIM"/>
</dbReference>
<organism evidence="12 13">
    <name type="scientific">[Clostridium] citroniae WAL-19142</name>
    <dbReference type="NCBI Taxonomy" id="742734"/>
    <lineage>
        <taxon>Bacteria</taxon>
        <taxon>Bacillati</taxon>
        <taxon>Bacillota</taxon>
        <taxon>Clostridia</taxon>
        <taxon>Lachnospirales</taxon>
        <taxon>Lachnospiraceae</taxon>
        <taxon>Enterocloster</taxon>
    </lineage>
</organism>
<keyword evidence="4" id="KW-0285">Flavoprotein</keyword>
<comment type="cofactor">
    <cofactor evidence="1">
        <name>FMN</name>
        <dbReference type="ChEBI" id="CHEBI:58210"/>
    </cofactor>
</comment>
<feature type="domain" description="NADH:flavin oxidoreductase/NADH oxidase N-terminal" evidence="10">
    <location>
        <begin position="8"/>
        <end position="359"/>
    </location>
</feature>
<keyword evidence="9" id="KW-0411">Iron-sulfur</keyword>
<evidence type="ECO:0000313" key="12">
    <source>
        <dbReference type="EMBL" id="KMW17360.1"/>
    </source>
</evidence>
<name>A0A0J9ENP3_9FIRM</name>
<dbReference type="InterPro" id="IPR023753">
    <property type="entry name" value="FAD/NAD-binding_dom"/>
</dbReference>
<evidence type="ECO:0000259" key="10">
    <source>
        <dbReference type="Pfam" id="PF00724"/>
    </source>
</evidence>
<dbReference type="PANTHER" id="PTHR42917:SF2">
    <property type="entry name" value="2,4-DIENOYL-COA REDUCTASE [(2E)-ENOYL-COA-PRODUCING]"/>
    <property type="match status" value="1"/>
</dbReference>
<dbReference type="Gene3D" id="3.50.50.60">
    <property type="entry name" value="FAD/NAD(P)-binding domain"/>
    <property type="match status" value="1"/>
</dbReference>
<dbReference type="GO" id="GO:0016491">
    <property type="term" value="F:oxidoreductase activity"/>
    <property type="evidence" value="ECO:0007669"/>
    <property type="project" value="UniProtKB-KW"/>
</dbReference>
<dbReference type="PRINTS" id="PR00368">
    <property type="entry name" value="FADPNR"/>
</dbReference>
<comment type="cofactor">
    <cofactor evidence="2">
        <name>[4Fe-4S] cluster</name>
        <dbReference type="ChEBI" id="CHEBI:49883"/>
    </cofactor>
</comment>
<evidence type="ECO:0000256" key="1">
    <source>
        <dbReference type="ARBA" id="ARBA00001917"/>
    </source>
</evidence>
<evidence type="ECO:0000256" key="4">
    <source>
        <dbReference type="ARBA" id="ARBA00022630"/>
    </source>
</evidence>
<evidence type="ECO:0000256" key="9">
    <source>
        <dbReference type="ARBA" id="ARBA00023014"/>
    </source>
</evidence>
<dbReference type="PANTHER" id="PTHR42917">
    <property type="entry name" value="2,4-DIENOYL-COA REDUCTASE"/>
    <property type="match status" value="1"/>
</dbReference>
<dbReference type="InterPro" id="IPR036188">
    <property type="entry name" value="FAD/NAD-bd_sf"/>
</dbReference>
<dbReference type="SUPFAM" id="SSF51395">
    <property type="entry name" value="FMN-linked oxidoreductases"/>
    <property type="match status" value="1"/>
</dbReference>
<dbReference type="OrthoDB" id="9772736at2"/>
<evidence type="ECO:0000259" key="11">
    <source>
        <dbReference type="Pfam" id="PF07992"/>
    </source>
</evidence>
<evidence type="ECO:0000256" key="6">
    <source>
        <dbReference type="ARBA" id="ARBA00022723"/>
    </source>
</evidence>
<protein>
    <recommendedName>
        <fullName evidence="14">NADH:flavin oxidoreductase/NADH oxidase N-terminal domain-containing protein</fullName>
    </recommendedName>
</protein>
<dbReference type="InterPro" id="IPR001155">
    <property type="entry name" value="OxRdtase_FMN_N"/>
</dbReference>
<dbReference type="PATRIC" id="fig|742734.4.peg.3806"/>
<accession>A0A0J9ENP3</accession>
<keyword evidence="7" id="KW-0560">Oxidoreductase</keyword>
<evidence type="ECO:0000256" key="5">
    <source>
        <dbReference type="ARBA" id="ARBA00022643"/>
    </source>
</evidence>
<proteinExistence type="inferred from homology"/>
<sequence>MKTTYEALFEPAYIGKCKLKNKMAMAPMGPIGYADPHFAFNQRLQDYYVERAKGGIGLIITGVCTVNVDVEGIGSPGIPCVTKNPKAFVHNGNQMNDRIHAYGAKIFLQMTANAGRSTMPGMVQNCIAPSAQENRFDPSLIHREMTREEIRQYTNDFIKGAVIAKRAGFDGVEIHAVHEGYLLDQFAIALYNHREDEYGGSLENRLRFATDIVRGIKHACGQDFPVSLRFSLKSCMKGLRQGALPGEVYDEAGRDIDEGIQAAKFLVSAGYDALNVDAGTYDSWYWNHPPMYFEEEGMYRPFGEILKKEVDVPIILAGRMENPDIAVEALGKSCDIVEYGRQLLADPDYPEKLRRGRLDEVRPCLGCHEGCLGRISKAPVSCAVNPACGREMIYGITPGARKKTVLIVGGGVAGCECARVAAARGHKVILCEKSGCLGGNLIPGGMPEFKRYDHQLVRWYERQLELAGAEVRLGQEMNAGEVERFPADVVVIATGSVPIRLCREELSAAVTADEVLMGRVVPGEHVVMIGGGLVGCETGLWLAKQGKKVTVVEMLPEILGGPKALPFMNYSMLLDLLKYHGVKILKNARVTSIHDRIASVEQEGGITQLEADTVISAVGYRSENRLYEAVKNMDRELYNVGDSSRVHNIMYAIWDAYEVARNI</sequence>
<evidence type="ECO:0000313" key="13">
    <source>
        <dbReference type="Proteomes" id="UP000037392"/>
    </source>
</evidence>
<evidence type="ECO:0008006" key="14">
    <source>
        <dbReference type="Google" id="ProtNLM"/>
    </source>
</evidence>
<keyword evidence="5" id="KW-0288">FMN</keyword>
<dbReference type="InterPro" id="IPR051793">
    <property type="entry name" value="NADH:flavin_oxidoreductase"/>
</dbReference>
<dbReference type="Proteomes" id="UP000037392">
    <property type="component" value="Unassembled WGS sequence"/>
</dbReference>